<name>A0A0G2HCG2_9PEZI</name>
<evidence type="ECO:0000259" key="7">
    <source>
        <dbReference type="PROSITE" id="PS50850"/>
    </source>
</evidence>
<feature type="transmembrane region" description="Helical" evidence="6">
    <location>
        <begin position="331"/>
        <end position="350"/>
    </location>
</feature>
<feature type="transmembrane region" description="Helical" evidence="6">
    <location>
        <begin position="61"/>
        <end position="78"/>
    </location>
</feature>
<keyword evidence="5 6" id="KW-0472">Membrane</keyword>
<dbReference type="PROSITE" id="PS50850">
    <property type="entry name" value="MFS"/>
    <property type="match status" value="1"/>
</dbReference>
<keyword evidence="4 6" id="KW-1133">Transmembrane helix</keyword>
<feature type="transmembrane region" description="Helical" evidence="6">
    <location>
        <begin position="390"/>
        <end position="412"/>
    </location>
</feature>
<evidence type="ECO:0000256" key="4">
    <source>
        <dbReference type="ARBA" id="ARBA00022989"/>
    </source>
</evidence>
<dbReference type="InterPro" id="IPR011701">
    <property type="entry name" value="MFS"/>
</dbReference>
<evidence type="ECO:0000256" key="1">
    <source>
        <dbReference type="ARBA" id="ARBA00004141"/>
    </source>
</evidence>
<dbReference type="GO" id="GO:0016020">
    <property type="term" value="C:membrane"/>
    <property type="evidence" value="ECO:0007669"/>
    <property type="project" value="UniProtKB-SubCell"/>
</dbReference>
<feature type="transmembrane region" description="Helical" evidence="6">
    <location>
        <begin position="193"/>
        <end position="212"/>
    </location>
</feature>
<keyword evidence="2" id="KW-0813">Transport</keyword>
<comment type="caution">
    <text evidence="8">The sequence shown here is derived from an EMBL/GenBank/DDBJ whole genome shotgun (WGS) entry which is preliminary data.</text>
</comment>
<dbReference type="FunFam" id="1.20.1250.20:FF:000034">
    <property type="entry name" value="MFS general substrate transporter"/>
    <property type="match status" value="1"/>
</dbReference>
<sequence length="516" mass="57414">MSPRSSLDKEEALGHVENLDGAPQVIEIDGFRVLGLSSEDADFYRNYPEEKRKKVMRKVDIRLVPMLAVLYLIAHIDRANIGNAKIEGMVEELNMTGVQYNTILAVFFIPYVLFEVPSNILLKKWGRPSWYLGTLITIWGVIMTLTGIVKDYGGLMTTRILLGVFEAGFFPGAIYLCSYWYMPKNLATRISYFYCASALSGAFSGLLAAGIAKLDGTGGYSGWRWIFILEGIITVILGVACFFCLIDSPKRGKRWLDPDEIRFLELQMFIKQGGKFHEESGFKMRDLKIVLMNWRLYLQAWFLFCQSATSYGTKFTMPTITKVMGFSTTNAQLMSAPPYVVGAISSIGFARLSDHFYWRMPFVAIPMSMLVIAYAIIISFHGALSANLGAAYFAVCLVCAGIYPIQPAAAAWNANNLAPATRRNIGVALMNAAGNCGGIVGSFMFIDKESPQYYTGFGLGLSFGATGLLVSLLLEMIYKWTNARKARVSEAEVRARYTEDELLDMGDKSPLFKHVL</sequence>
<evidence type="ECO:0000313" key="9">
    <source>
        <dbReference type="Proteomes" id="UP000034680"/>
    </source>
</evidence>
<dbReference type="EMBL" id="LCUC01000275">
    <property type="protein sequence ID" value="KKY32853.1"/>
    <property type="molecule type" value="Genomic_DNA"/>
</dbReference>
<evidence type="ECO:0000256" key="2">
    <source>
        <dbReference type="ARBA" id="ARBA00022448"/>
    </source>
</evidence>
<feature type="transmembrane region" description="Helical" evidence="6">
    <location>
        <begin position="424"/>
        <end position="446"/>
    </location>
</feature>
<feature type="transmembrane region" description="Helical" evidence="6">
    <location>
        <begin position="452"/>
        <end position="474"/>
    </location>
</feature>
<dbReference type="InterPro" id="IPR020846">
    <property type="entry name" value="MFS_dom"/>
</dbReference>
<comment type="subcellular location">
    <subcellularLocation>
        <location evidence="1">Membrane</location>
        <topology evidence="1">Multi-pass membrane protein</topology>
    </subcellularLocation>
</comment>
<dbReference type="GO" id="GO:0022857">
    <property type="term" value="F:transmembrane transporter activity"/>
    <property type="evidence" value="ECO:0007669"/>
    <property type="project" value="InterPro"/>
</dbReference>
<dbReference type="PANTHER" id="PTHR43791:SF54">
    <property type="entry name" value="MAJOR FACILITATOR SUPERFAMILY (MFS) PROFILE DOMAIN-CONTAINING PROTEIN-RELATED"/>
    <property type="match status" value="1"/>
</dbReference>
<dbReference type="PANTHER" id="PTHR43791">
    <property type="entry name" value="PERMEASE-RELATED"/>
    <property type="match status" value="1"/>
</dbReference>
<dbReference type="Proteomes" id="UP000034680">
    <property type="component" value="Unassembled WGS sequence"/>
</dbReference>
<reference evidence="8 9" key="1">
    <citation type="submission" date="2015-05" db="EMBL/GenBank/DDBJ databases">
        <title>Distinctive expansion of gene families associated with plant cell wall degradation and secondary metabolism in the genomes of grapevine trunk pathogens.</title>
        <authorList>
            <person name="Lawrence D.P."/>
            <person name="Travadon R."/>
            <person name="Rolshausen P.E."/>
            <person name="Baumgartner K."/>
        </authorList>
    </citation>
    <scope>NUCLEOTIDE SEQUENCE [LARGE SCALE GENOMIC DNA]</scope>
    <source>
        <strain evidence="8">DA912</strain>
    </source>
</reference>
<feature type="transmembrane region" description="Helical" evidence="6">
    <location>
        <begin position="362"/>
        <end position="384"/>
    </location>
</feature>
<evidence type="ECO:0000256" key="3">
    <source>
        <dbReference type="ARBA" id="ARBA00022692"/>
    </source>
</evidence>
<accession>A0A0G2HCG2</accession>
<keyword evidence="9" id="KW-1185">Reference proteome</keyword>
<feature type="transmembrane region" description="Helical" evidence="6">
    <location>
        <begin position="160"/>
        <end position="181"/>
    </location>
</feature>
<evidence type="ECO:0000256" key="6">
    <source>
        <dbReference type="SAM" id="Phobius"/>
    </source>
</evidence>
<protein>
    <submittedName>
        <fullName evidence="8">Putative retrograde regulation protein 2</fullName>
    </submittedName>
</protein>
<dbReference type="Pfam" id="PF07690">
    <property type="entry name" value="MFS_1"/>
    <property type="match status" value="1"/>
</dbReference>
<feature type="transmembrane region" description="Helical" evidence="6">
    <location>
        <begin position="98"/>
        <end position="117"/>
    </location>
</feature>
<dbReference type="InterPro" id="IPR036259">
    <property type="entry name" value="MFS_trans_sf"/>
</dbReference>
<feature type="transmembrane region" description="Helical" evidence="6">
    <location>
        <begin position="224"/>
        <end position="246"/>
    </location>
</feature>
<dbReference type="Gene3D" id="1.20.1250.20">
    <property type="entry name" value="MFS general substrate transporter like domains"/>
    <property type="match status" value="2"/>
</dbReference>
<gene>
    <name evidence="8" type="ORF">UCDDA912_g07190</name>
</gene>
<reference evidence="8 9" key="2">
    <citation type="submission" date="2015-05" db="EMBL/GenBank/DDBJ databases">
        <authorList>
            <person name="Morales-Cruz A."/>
            <person name="Amrine K.C."/>
            <person name="Cantu D."/>
        </authorList>
    </citation>
    <scope>NUCLEOTIDE SEQUENCE [LARGE SCALE GENOMIC DNA]</scope>
    <source>
        <strain evidence="8">DA912</strain>
    </source>
</reference>
<keyword evidence="3 6" id="KW-0812">Transmembrane</keyword>
<dbReference type="FunFam" id="1.20.1250.20:FF:000013">
    <property type="entry name" value="MFS general substrate transporter"/>
    <property type="match status" value="1"/>
</dbReference>
<feature type="transmembrane region" description="Helical" evidence="6">
    <location>
        <begin position="129"/>
        <end position="148"/>
    </location>
</feature>
<proteinExistence type="predicted"/>
<dbReference type="SUPFAM" id="SSF103473">
    <property type="entry name" value="MFS general substrate transporter"/>
    <property type="match status" value="1"/>
</dbReference>
<evidence type="ECO:0000313" key="8">
    <source>
        <dbReference type="EMBL" id="KKY32853.1"/>
    </source>
</evidence>
<dbReference type="OrthoDB" id="2962993at2759"/>
<dbReference type="AlphaFoldDB" id="A0A0G2HCG2"/>
<organism evidence="8 9">
    <name type="scientific">Diaporthe ampelina</name>
    <dbReference type="NCBI Taxonomy" id="1214573"/>
    <lineage>
        <taxon>Eukaryota</taxon>
        <taxon>Fungi</taxon>
        <taxon>Dikarya</taxon>
        <taxon>Ascomycota</taxon>
        <taxon>Pezizomycotina</taxon>
        <taxon>Sordariomycetes</taxon>
        <taxon>Sordariomycetidae</taxon>
        <taxon>Diaporthales</taxon>
        <taxon>Diaporthaceae</taxon>
        <taxon>Diaporthe</taxon>
    </lineage>
</organism>
<feature type="domain" description="Major facilitator superfamily (MFS) profile" evidence="7">
    <location>
        <begin position="63"/>
        <end position="482"/>
    </location>
</feature>
<feature type="transmembrane region" description="Helical" evidence="6">
    <location>
        <begin position="294"/>
        <end position="311"/>
    </location>
</feature>
<evidence type="ECO:0000256" key="5">
    <source>
        <dbReference type="ARBA" id="ARBA00023136"/>
    </source>
</evidence>